<evidence type="ECO:0000313" key="1">
    <source>
        <dbReference type="EMBL" id="KAI0088373.1"/>
    </source>
</evidence>
<protein>
    <submittedName>
        <fullName evidence="1">Endonuclease/exonuclease/phosphatase</fullName>
    </submittedName>
</protein>
<keyword evidence="2" id="KW-1185">Reference proteome</keyword>
<name>A0ACB8U2B5_9APHY</name>
<dbReference type="EMBL" id="MU274914">
    <property type="protein sequence ID" value="KAI0088373.1"/>
    <property type="molecule type" value="Genomic_DNA"/>
</dbReference>
<proteinExistence type="predicted"/>
<dbReference type="Proteomes" id="UP001055072">
    <property type="component" value="Unassembled WGS sequence"/>
</dbReference>
<keyword evidence="1" id="KW-0255">Endonuclease</keyword>
<keyword evidence="1" id="KW-0378">Hydrolase</keyword>
<gene>
    <name evidence="1" type="ORF">BDY19DRAFT_1090537</name>
</gene>
<evidence type="ECO:0000313" key="2">
    <source>
        <dbReference type="Proteomes" id="UP001055072"/>
    </source>
</evidence>
<accession>A0ACB8U2B5</accession>
<comment type="caution">
    <text evidence="1">The sequence shown here is derived from an EMBL/GenBank/DDBJ whole genome shotgun (WGS) entry which is preliminary data.</text>
</comment>
<keyword evidence="1" id="KW-0540">Nuclease</keyword>
<reference evidence="1" key="1">
    <citation type="journal article" date="2021" name="Environ. Microbiol.">
        <title>Gene family expansions and transcriptome signatures uncover fungal adaptations to wood decay.</title>
        <authorList>
            <person name="Hage H."/>
            <person name="Miyauchi S."/>
            <person name="Viragh M."/>
            <person name="Drula E."/>
            <person name="Min B."/>
            <person name="Chaduli D."/>
            <person name="Navarro D."/>
            <person name="Favel A."/>
            <person name="Norest M."/>
            <person name="Lesage-Meessen L."/>
            <person name="Balint B."/>
            <person name="Merenyi Z."/>
            <person name="de Eugenio L."/>
            <person name="Morin E."/>
            <person name="Martinez A.T."/>
            <person name="Baldrian P."/>
            <person name="Stursova M."/>
            <person name="Martinez M.J."/>
            <person name="Novotny C."/>
            <person name="Magnuson J.K."/>
            <person name="Spatafora J.W."/>
            <person name="Maurice S."/>
            <person name="Pangilinan J."/>
            <person name="Andreopoulos W."/>
            <person name="LaButti K."/>
            <person name="Hundley H."/>
            <person name="Na H."/>
            <person name="Kuo A."/>
            <person name="Barry K."/>
            <person name="Lipzen A."/>
            <person name="Henrissat B."/>
            <person name="Riley R."/>
            <person name="Ahrendt S."/>
            <person name="Nagy L.G."/>
            <person name="Grigoriev I.V."/>
            <person name="Martin F."/>
            <person name="Rosso M.N."/>
        </authorList>
    </citation>
    <scope>NUCLEOTIDE SEQUENCE</scope>
    <source>
        <strain evidence="1">CBS 384.51</strain>
    </source>
</reference>
<sequence>MTESTSLRNQRRGLLLLSLIWIAQLAMNKHAFFCFRPKPLSSEYLVERAFPILDGFSISVAQPRRQTIDLSVSPSTTALPEPRSELTLTINPGYDPAKEPLILLTQDTQRLRSLLAETKRLRDISIANSEPGTQSAYTWTLPYQFRPDATILSPVPQDLRHAHRPLHELLSTAAAGTSTPASDAYDISVIREDWIRSQVRARCCALASEGQQTSLRMRIGTFNVNGKLPSQDLAAWVQPQTQGHPVLENWKFIPPLPEVSPFELEVSTTRPLDVAMSDLTVTDKNDKDGPSVKGSVETPTPSISVDSDVMVAHGGDENAAQEVFDVSHTHGNSNEVKKATTILQGDSDLIVLGFQELDLSAGALLYSTETTREDAWFGAAMAGLGEKAEHYVKLVSKQLVGMLLLVIVKRSLRGSFSQIQTASVGAGIMGLMGNKGATALRLVFTPEPTPQASSPRSVVLTFVNSHLAAFDEMYEKRNADFYDLSKRLAFDSTLPLGDYDDRGAAPSLRSVPLNVYQSDVLFWLGDLNYRLNLPDSDVRTLLTRKQDRAWNVPELLKYDQLNTAMRTRSAFANFKEFPITHLPSYRYGTGLLADSLGYDLKRKPAWTDRILHMCSYTAYVKQLGYRSHTEVTMSDHRPVSADLNLYVPVVDSAALDEHAHALWMGVANIEQPHMAPQLAVEPTIVEFGKIRYKHPDRKVVRVENTGKIASTFRFISLDSSGDTHPRWLRVEPVAALVPAGEHVDIILSVDVCDSEAATLNREDAQLDCLLILHTSLGKDHFVAVSGIWERTCFATSLQRLVRMTAPVRSLKKPQLVSEDQAATAPKELTRLVSWLMNYAAEEDDLFFFPGELTWVSTFQESLDTGADLPKPSGNNKSVLSLSAAQCLLQFLASLPDALAPPFLHVQCAGVSNRDEAFELLNEFLGVSVNVWIAVTSFLHFICQQKSSSDNARRAERLGV</sequence>
<organism evidence="1 2">
    <name type="scientific">Irpex rosettiformis</name>
    <dbReference type="NCBI Taxonomy" id="378272"/>
    <lineage>
        <taxon>Eukaryota</taxon>
        <taxon>Fungi</taxon>
        <taxon>Dikarya</taxon>
        <taxon>Basidiomycota</taxon>
        <taxon>Agaricomycotina</taxon>
        <taxon>Agaricomycetes</taxon>
        <taxon>Polyporales</taxon>
        <taxon>Irpicaceae</taxon>
        <taxon>Irpex</taxon>
    </lineage>
</organism>